<dbReference type="Proteomes" id="UP000006729">
    <property type="component" value="Chromosome 9"/>
</dbReference>
<evidence type="ECO:0000313" key="2">
    <source>
        <dbReference type="Proteomes" id="UP000006729"/>
    </source>
</evidence>
<name>A0A2K1Z0F6_POPTR</name>
<dbReference type="EMBL" id="CM009298">
    <property type="protein sequence ID" value="PNT18768.1"/>
    <property type="molecule type" value="Genomic_DNA"/>
</dbReference>
<protein>
    <submittedName>
        <fullName evidence="1">Uncharacterized protein</fullName>
    </submittedName>
</protein>
<organism evidence="1 2">
    <name type="scientific">Populus trichocarpa</name>
    <name type="common">Western balsam poplar</name>
    <name type="synonym">Populus balsamifera subsp. trichocarpa</name>
    <dbReference type="NCBI Taxonomy" id="3694"/>
    <lineage>
        <taxon>Eukaryota</taxon>
        <taxon>Viridiplantae</taxon>
        <taxon>Streptophyta</taxon>
        <taxon>Embryophyta</taxon>
        <taxon>Tracheophyta</taxon>
        <taxon>Spermatophyta</taxon>
        <taxon>Magnoliopsida</taxon>
        <taxon>eudicotyledons</taxon>
        <taxon>Gunneridae</taxon>
        <taxon>Pentapetalae</taxon>
        <taxon>rosids</taxon>
        <taxon>fabids</taxon>
        <taxon>Malpighiales</taxon>
        <taxon>Salicaceae</taxon>
        <taxon>Saliceae</taxon>
        <taxon>Populus</taxon>
    </lineage>
</organism>
<evidence type="ECO:0000313" key="1">
    <source>
        <dbReference type="EMBL" id="PNT18768.1"/>
    </source>
</evidence>
<reference evidence="1 2" key="1">
    <citation type="journal article" date="2006" name="Science">
        <title>The genome of black cottonwood, Populus trichocarpa (Torr. &amp; Gray).</title>
        <authorList>
            <person name="Tuskan G.A."/>
            <person name="Difazio S."/>
            <person name="Jansson S."/>
            <person name="Bohlmann J."/>
            <person name="Grigoriev I."/>
            <person name="Hellsten U."/>
            <person name="Putnam N."/>
            <person name="Ralph S."/>
            <person name="Rombauts S."/>
            <person name="Salamov A."/>
            <person name="Schein J."/>
            <person name="Sterck L."/>
            <person name="Aerts A."/>
            <person name="Bhalerao R.R."/>
            <person name="Bhalerao R.P."/>
            <person name="Blaudez D."/>
            <person name="Boerjan W."/>
            <person name="Brun A."/>
            <person name="Brunner A."/>
            <person name="Busov V."/>
            <person name="Campbell M."/>
            <person name="Carlson J."/>
            <person name="Chalot M."/>
            <person name="Chapman J."/>
            <person name="Chen G.L."/>
            <person name="Cooper D."/>
            <person name="Coutinho P.M."/>
            <person name="Couturier J."/>
            <person name="Covert S."/>
            <person name="Cronk Q."/>
            <person name="Cunningham R."/>
            <person name="Davis J."/>
            <person name="Degroeve S."/>
            <person name="Dejardin A."/>
            <person name="Depamphilis C."/>
            <person name="Detter J."/>
            <person name="Dirks B."/>
            <person name="Dubchak I."/>
            <person name="Duplessis S."/>
            <person name="Ehlting J."/>
            <person name="Ellis B."/>
            <person name="Gendler K."/>
            <person name="Goodstein D."/>
            <person name="Gribskov M."/>
            <person name="Grimwood J."/>
            <person name="Groover A."/>
            <person name="Gunter L."/>
            <person name="Hamberger B."/>
            <person name="Heinze B."/>
            <person name="Helariutta Y."/>
            <person name="Henrissat B."/>
            <person name="Holligan D."/>
            <person name="Holt R."/>
            <person name="Huang W."/>
            <person name="Islam-Faridi N."/>
            <person name="Jones S."/>
            <person name="Jones-Rhoades M."/>
            <person name="Jorgensen R."/>
            <person name="Joshi C."/>
            <person name="Kangasjarvi J."/>
            <person name="Karlsson J."/>
            <person name="Kelleher C."/>
            <person name="Kirkpatrick R."/>
            <person name="Kirst M."/>
            <person name="Kohler A."/>
            <person name="Kalluri U."/>
            <person name="Larimer F."/>
            <person name="Leebens-Mack J."/>
            <person name="Leple J.C."/>
            <person name="Locascio P."/>
            <person name="Lou Y."/>
            <person name="Lucas S."/>
            <person name="Martin F."/>
            <person name="Montanini B."/>
            <person name="Napoli C."/>
            <person name="Nelson D.R."/>
            <person name="Nelson C."/>
            <person name="Nieminen K."/>
            <person name="Nilsson O."/>
            <person name="Pereda V."/>
            <person name="Peter G."/>
            <person name="Philippe R."/>
            <person name="Pilate G."/>
            <person name="Poliakov A."/>
            <person name="Razumovskaya J."/>
            <person name="Richardson P."/>
            <person name="Rinaldi C."/>
            <person name="Ritland K."/>
            <person name="Rouze P."/>
            <person name="Ryaboy D."/>
            <person name="Schmutz J."/>
            <person name="Schrader J."/>
            <person name="Segerman B."/>
            <person name="Shin H."/>
            <person name="Siddiqui A."/>
            <person name="Sterky F."/>
            <person name="Terry A."/>
            <person name="Tsai C.J."/>
            <person name="Uberbacher E."/>
            <person name="Unneberg P."/>
            <person name="Vahala J."/>
            <person name="Wall K."/>
            <person name="Wessler S."/>
            <person name="Yang G."/>
            <person name="Yin T."/>
            <person name="Douglas C."/>
            <person name="Marra M."/>
            <person name="Sandberg G."/>
            <person name="Van de Peer Y."/>
            <person name="Rokhsar D."/>
        </authorList>
    </citation>
    <scope>NUCLEOTIDE SEQUENCE [LARGE SCALE GENOMIC DNA]</scope>
    <source>
        <strain evidence="2">cv. Nisqually</strain>
    </source>
</reference>
<dbReference type="InParanoid" id="A0A2K1Z0F6"/>
<sequence length="123" mass="13937">MDSRAVFTVDSKYLSGRVLFILVITPCHISPCLFSTSYSFPFLSFCTKECLRDKPSNKFIVLDPLCKHHCIALLSPNPEPSMFRFASLWSSGAMQGYLEICLHAPFLGECEHFFVGVAWLCEF</sequence>
<accession>A0A2K1Z0F6</accession>
<keyword evidence="2" id="KW-1185">Reference proteome</keyword>
<dbReference type="AlphaFoldDB" id="A0A2K1Z0F6"/>
<proteinExistence type="predicted"/>
<gene>
    <name evidence="1" type="ORF">POPTR_009G002500</name>
</gene>